<keyword evidence="2" id="KW-1133">Transmembrane helix</keyword>
<dbReference type="EMBL" id="BAAAMK010000002">
    <property type="protein sequence ID" value="GAA1946959.1"/>
    <property type="molecule type" value="Genomic_DNA"/>
</dbReference>
<feature type="region of interest" description="Disordered" evidence="1">
    <location>
        <begin position="93"/>
        <end position="133"/>
    </location>
</feature>
<gene>
    <name evidence="3" type="ORF">GCM10009717_11570</name>
</gene>
<keyword evidence="2" id="KW-0812">Transmembrane</keyword>
<evidence type="ECO:0000313" key="3">
    <source>
        <dbReference type="EMBL" id="GAA1946959.1"/>
    </source>
</evidence>
<protein>
    <submittedName>
        <fullName evidence="3">Uncharacterized protein</fullName>
    </submittedName>
</protein>
<dbReference type="RefSeq" id="WP_157413473.1">
    <property type="nucleotide sequence ID" value="NZ_BAAAMK010000002.1"/>
</dbReference>
<comment type="caution">
    <text evidence="3">The sequence shown here is derived from an EMBL/GenBank/DDBJ whole genome shotgun (WGS) entry which is preliminary data.</text>
</comment>
<sequence length="274" mass="29168">MTVEVRDDALLSDAVFEASGAGDRELERLVTWVRHRYGLLLAPVDAIRLLGEDPTGNTLRIDGREVMIGTPASNEPGDGFALVEPGTRTELAVRRHGPPPGWRTVEATGGGGPDPRRRAPRRRPPRRPAPVPVRDSRVGHVIGVVSLAVTIGGVLAASTAKIAGHFLPEVFPNGALPLWAVLVWGAWLVAAALATFAPSTWFVAPRSRGVLVEASPEASILHAFAATAMLAVLMLPGKQGTGHLIPEYGWGVGLGVGALLLGWWSWRRARTATR</sequence>
<feature type="transmembrane region" description="Helical" evidence="2">
    <location>
        <begin position="218"/>
        <end position="236"/>
    </location>
</feature>
<name>A0ABN2QBB2_9MICO</name>
<evidence type="ECO:0000313" key="4">
    <source>
        <dbReference type="Proteomes" id="UP001499954"/>
    </source>
</evidence>
<organism evidence="3 4">
    <name type="scientific">Agromyces allii</name>
    <dbReference type="NCBI Taxonomy" id="393607"/>
    <lineage>
        <taxon>Bacteria</taxon>
        <taxon>Bacillati</taxon>
        <taxon>Actinomycetota</taxon>
        <taxon>Actinomycetes</taxon>
        <taxon>Micrococcales</taxon>
        <taxon>Microbacteriaceae</taxon>
        <taxon>Agromyces</taxon>
    </lineage>
</organism>
<keyword evidence="4" id="KW-1185">Reference proteome</keyword>
<dbReference type="Proteomes" id="UP001499954">
    <property type="component" value="Unassembled WGS sequence"/>
</dbReference>
<evidence type="ECO:0000256" key="1">
    <source>
        <dbReference type="SAM" id="MobiDB-lite"/>
    </source>
</evidence>
<evidence type="ECO:0000256" key="2">
    <source>
        <dbReference type="SAM" id="Phobius"/>
    </source>
</evidence>
<reference evidence="3 4" key="1">
    <citation type="journal article" date="2019" name="Int. J. Syst. Evol. Microbiol.">
        <title>The Global Catalogue of Microorganisms (GCM) 10K type strain sequencing project: providing services to taxonomists for standard genome sequencing and annotation.</title>
        <authorList>
            <consortium name="The Broad Institute Genomics Platform"/>
            <consortium name="The Broad Institute Genome Sequencing Center for Infectious Disease"/>
            <person name="Wu L."/>
            <person name="Ma J."/>
        </authorList>
    </citation>
    <scope>NUCLEOTIDE SEQUENCE [LARGE SCALE GENOMIC DNA]</scope>
    <source>
        <strain evidence="3 4">JCM 13584</strain>
    </source>
</reference>
<keyword evidence="2" id="KW-0472">Membrane</keyword>
<feature type="transmembrane region" description="Helical" evidence="2">
    <location>
        <begin position="176"/>
        <end position="197"/>
    </location>
</feature>
<proteinExistence type="predicted"/>
<feature type="transmembrane region" description="Helical" evidence="2">
    <location>
        <begin position="141"/>
        <end position="164"/>
    </location>
</feature>
<accession>A0ABN2QBB2</accession>
<feature type="transmembrane region" description="Helical" evidence="2">
    <location>
        <begin position="248"/>
        <end position="266"/>
    </location>
</feature>